<dbReference type="Pfam" id="PF13005">
    <property type="entry name" value="zf-IS66"/>
    <property type="match status" value="1"/>
</dbReference>
<dbReference type="PANTHER" id="PTHR33678">
    <property type="entry name" value="BLL1576 PROTEIN"/>
    <property type="match status" value="1"/>
</dbReference>
<comment type="caution">
    <text evidence="2">The sequence shown here is derived from an EMBL/GenBank/DDBJ whole genome shotgun (WGS) entry which is preliminary data.</text>
</comment>
<evidence type="ECO:0000313" key="3">
    <source>
        <dbReference type="Proteomes" id="UP001388366"/>
    </source>
</evidence>
<reference evidence="2 3" key="1">
    <citation type="submission" date="2024-03" db="EMBL/GenBank/DDBJ databases">
        <title>Community enrichment and isolation of bacterial strains for fucoidan degradation.</title>
        <authorList>
            <person name="Sichert A."/>
        </authorList>
    </citation>
    <scope>NUCLEOTIDE SEQUENCE [LARGE SCALE GENOMIC DNA]</scope>
    <source>
        <strain evidence="2 3">AS81</strain>
    </source>
</reference>
<keyword evidence="2" id="KW-0863">Zinc-finger</keyword>
<sequence>MLQAYNAKLAKEYAKKSEKMPGAGERFNEVEDILDEHDKALLATSPSIKTEKAKPKSRPLPAQLPRVEVVVDLDESDKMCDCCQSLLHKMGESSSETLEFVPAYIKVIKTIRPKYTYRHCEREGIESVVKAAKMPATPIPKSIATPSLLSQIIMCKY</sequence>
<dbReference type="RefSeq" id="WP_342884438.1">
    <property type="nucleotide sequence ID" value="NZ_JBBMQU010000042.1"/>
</dbReference>
<organism evidence="2 3">
    <name type="scientific">Pseudoalteromonas neustonica</name>
    <dbReference type="NCBI Taxonomy" id="1840331"/>
    <lineage>
        <taxon>Bacteria</taxon>
        <taxon>Pseudomonadati</taxon>
        <taxon>Pseudomonadota</taxon>
        <taxon>Gammaproteobacteria</taxon>
        <taxon>Alteromonadales</taxon>
        <taxon>Pseudoalteromonadaceae</taxon>
        <taxon>Pseudoalteromonas</taxon>
    </lineage>
</organism>
<dbReference type="EMBL" id="JBBMQU010000042">
    <property type="protein sequence ID" value="MEM5552554.1"/>
    <property type="molecule type" value="Genomic_DNA"/>
</dbReference>
<dbReference type="InterPro" id="IPR052344">
    <property type="entry name" value="Transposase-related"/>
</dbReference>
<keyword evidence="2" id="KW-0862">Zinc</keyword>
<protein>
    <submittedName>
        <fullName evidence="2">IS66 family transposase zinc-finger binding domain-containing protein</fullName>
    </submittedName>
</protein>
<feature type="domain" description="Transposase IS66 zinc-finger binding" evidence="1">
    <location>
        <begin position="78"/>
        <end position="121"/>
    </location>
</feature>
<keyword evidence="2" id="KW-0479">Metal-binding</keyword>
<dbReference type="InterPro" id="IPR024474">
    <property type="entry name" value="Znf_dom_IS66"/>
</dbReference>
<evidence type="ECO:0000313" key="2">
    <source>
        <dbReference type="EMBL" id="MEM5552554.1"/>
    </source>
</evidence>
<accession>A0ABU9U685</accession>
<evidence type="ECO:0000259" key="1">
    <source>
        <dbReference type="Pfam" id="PF13005"/>
    </source>
</evidence>
<gene>
    <name evidence="2" type="ORF">WNY63_17665</name>
</gene>
<proteinExistence type="predicted"/>
<keyword evidence="3" id="KW-1185">Reference proteome</keyword>
<dbReference type="GO" id="GO:0008270">
    <property type="term" value="F:zinc ion binding"/>
    <property type="evidence" value="ECO:0007669"/>
    <property type="project" value="UniProtKB-KW"/>
</dbReference>
<name>A0ABU9U685_9GAMM</name>
<dbReference type="Proteomes" id="UP001388366">
    <property type="component" value="Unassembled WGS sequence"/>
</dbReference>
<dbReference type="PANTHER" id="PTHR33678:SF1">
    <property type="entry name" value="BLL1576 PROTEIN"/>
    <property type="match status" value="1"/>
</dbReference>